<gene>
    <name evidence="4" type="ORF">OEZ85_005758</name>
</gene>
<dbReference type="PANTHER" id="PTHR14790:SF15">
    <property type="entry name" value="RECQ-MEDIATED GENOME INSTABILITY PROTEIN 1"/>
    <property type="match status" value="1"/>
</dbReference>
<evidence type="ECO:0000256" key="2">
    <source>
        <dbReference type="ARBA" id="ARBA00018987"/>
    </source>
</evidence>
<dbReference type="Proteomes" id="UP001244341">
    <property type="component" value="Chromosome 11b"/>
</dbReference>
<dbReference type="InterPro" id="IPR042470">
    <property type="entry name" value="RMI1_N_C_sf"/>
</dbReference>
<comment type="similarity">
    <text evidence="1">Belongs to the RMI1 family.</text>
</comment>
<dbReference type="InterPro" id="IPR013894">
    <property type="entry name" value="RMI1_OB"/>
</dbReference>
<dbReference type="Gene3D" id="2.40.50.770">
    <property type="entry name" value="RecQ-mediated genome instability protein Rmi1, C-terminal domain"/>
    <property type="match status" value="1"/>
</dbReference>
<evidence type="ECO:0000313" key="4">
    <source>
        <dbReference type="EMBL" id="WIA19855.1"/>
    </source>
</evidence>
<accession>A0ABY8UES5</accession>
<dbReference type="Pfam" id="PF08585">
    <property type="entry name" value="RMI1_N_C"/>
    <property type="match status" value="1"/>
</dbReference>
<evidence type="ECO:0000259" key="3">
    <source>
        <dbReference type="Pfam" id="PF08585"/>
    </source>
</evidence>
<name>A0ABY8UES5_TETOB</name>
<organism evidence="4 5">
    <name type="scientific">Tetradesmus obliquus</name>
    <name type="common">Green alga</name>
    <name type="synonym">Acutodesmus obliquus</name>
    <dbReference type="NCBI Taxonomy" id="3088"/>
    <lineage>
        <taxon>Eukaryota</taxon>
        <taxon>Viridiplantae</taxon>
        <taxon>Chlorophyta</taxon>
        <taxon>core chlorophytes</taxon>
        <taxon>Chlorophyceae</taxon>
        <taxon>CS clade</taxon>
        <taxon>Sphaeropleales</taxon>
        <taxon>Scenedesmaceae</taxon>
        <taxon>Tetradesmus</taxon>
    </lineage>
</organism>
<evidence type="ECO:0000256" key="1">
    <source>
        <dbReference type="ARBA" id="ARBA00006395"/>
    </source>
</evidence>
<dbReference type="PANTHER" id="PTHR14790">
    <property type="entry name" value="RECQ-MEDIATED GENOME INSTABILITY PROTEIN 1 RMI1"/>
    <property type="match status" value="1"/>
</dbReference>
<reference evidence="4 5" key="1">
    <citation type="submission" date="2023-05" db="EMBL/GenBank/DDBJ databases">
        <title>A 100% complete, gapless, phased diploid assembly of the Scenedesmus obliquus UTEX 3031 genome.</title>
        <authorList>
            <person name="Biondi T.C."/>
            <person name="Hanschen E.R."/>
            <person name="Kwon T."/>
            <person name="Eng W."/>
            <person name="Kruse C.P.S."/>
            <person name="Koehler S.I."/>
            <person name="Kunde Y."/>
            <person name="Gleasner C.D."/>
            <person name="You Mak K.T."/>
            <person name="Polle J."/>
            <person name="Hovde B.T."/>
            <person name="Starkenburg S.R."/>
        </authorList>
    </citation>
    <scope>NUCLEOTIDE SEQUENCE [LARGE SCALE GENOMIC DNA]</scope>
    <source>
        <strain evidence="4 5">DOE0152z</strain>
    </source>
</reference>
<feature type="domain" description="RecQ mediated genome instability protein 1 OB-fold" evidence="3">
    <location>
        <begin position="24"/>
        <end position="97"/>
    </location>
</feature>
<proteinExistence type="inferred from homology"/>
<keyword evidence="5" id="KW-1185">Reference proteome</keyword>
<protein>
    <recommendedName>
        <fullName evidence="2">RecQ-mediated genome instability protein 1</fullName>
    </recommendedName>
</protein>
<dbReference type="EMBL" id="CP126218">
    <property type="protein sequence ID" value="WIA19855.1"/>
    <property type="molecule type" value="Genomic_DNA"/>
</dbReference>
<evidence type="ECO:0000313" key="5">
    <source>
        <dbReference type="Proteomes" id="UP001244341"/>
    </source>
</evidence>
<sequence>MQGKFMLQLDEAVNIAAGIKDRYREPAHNRCLKLHLTDGVQQLVAVEYRHCPALGLLMPAGIKLLLVNPAVRRGVLLLQPENVVLLGGVVERLEAARQALLQHIIKPAGAQLQNNYYGYTLHLC</sequence>